<gene>
    <name evidence="12" type="ORF">GSOID_T00014912001</name>
</gene>
<comment type="subcellular location">
    <subcellularLocation>
        <location evidence="1">Cell projection</location>
        <location evidence="1">Cilium</location>
        <location evidence="1">Flagellum</location>
    </subcellularLocation>
    <subcellularLocation>
        <location evidence="2">Cytoplasm</location>
        <location evidence="2">Cytoskeleton</location>
        <location evidence="2">Cilium axoneme</location>
    </subcellularLocation>
</comment>
<feature type="compositionally biased region" description="Pro residues" evidence="10">
    <location>
        <begin position="344"/>
        <end position="355"/>
    </location>
</feature>
<evidence type="ECO:0000256" key="1">
    <source>
        <dbReference type="ARBA" id="ARBA00004230"/>
    </source>
</evidence>
<dbReference type="GO" id="GO:0031514">
    <property type="term" value="C:motile cilium"/>
    <property type="evidence" value="ECO:0007669"/>
    <property type="project" value="UniProtKB-SubCell"/>
</dbReference>
<keyword evidence="7" id="KW-0969">Cilium</keyword>
<dbReference type="Pfam" id="PF24667">
    <property type="entry name" value="MORN_DRC7"/>
    <property type="match status" value="1"/>
</dbReference>
<keyword evidence="13" id="KW-1185">Reference proteome</keyword>
<evidence type="ECO:0000256" key="10">
    <source>
        <dbReference type="SAM" id="MobiDB-lite"/>
    </source>
</evidence>
<keyword evidence="4" id="KW-0963">Cytoplasm</keyword>
<evidence type="ECO:0000256" key="4">
    <source>
        <dbReference type="ARBA" id="ARBA00022490"/>
    </source>
</evidence>
<comment type="similarity">
    <text evidence="3">Belongs to the DRC7 family.</text>
</comment>
<dbReference type="InterPro" id="IPR000086">
    <property type="entry name" value="NUDIX_hydrolase_dom"/>
</dbReference>
<dbReference type="InterPro" id="IPR056292">
    <property type="entry name" value="DRC7_C"/>
</dbReference>
<dbReference type="EMBL" id="FN653020">
    <property type="protein sequence ID" value="CBY22989.1"/>
    <property type="molecule type" value="Genomic_DNA"/>
</dbReference>
<reference evidence="12" key="1">
    <citation type="journal article" date="2010" name="Science">
        <title>Plasticity of animal genome architecture unmasked by rapid evolution of a pelagic tunicate.</title>
        <authorList>
            <person name="Denoeud F."/>
            <person name="Henriet S."/>
            <person name="Mungpakdee S."/>
            <person name="Aury J.M."/>
            <person name="Da Silva C."/>
            <person name="Brinkmann H."/>
            <person name="Mikhaleva J."/>
            <person name="Olsen L.C."/>
            <person name="Jubin C."/>
            <person name="Canestro C."/>
            <person name="Bouquet J.M."/>
            <person name="Danks G."/>
            <person name="Poulain J."/>
            <person name="Campsteijn C."/>
            <person name="Adamski M."/>
            <person name="Cross I."/>
            <person name="Yadetie F."/>
            <person name="Muffato M."/>
            <person name="Louis A."/>
            <person name="Butcher S."/>
            <person name="Tsagkogeorga G."/>
            <person name="Konrad A."/>
            <person name="Singh S."/>
            <person name="Jensen M.F."/>
            <person name="Cong E.H."/>
            <person name="Eikeseth-Otteraa H."/>
            <person name="Noel B."/>
            <person name="Anthouard V."/>
            <person name="Porcel B.M."/>
            <person name="Kachouri-Lafond R."/>
            <person name="Nishino A."/>
            <person name="Ugolini M."/>
            <person name="Chourrout P."/>
            <person name="Nishida H."/>
            <person name="Aasland R."/>
            <person name="Huzurbazar S."/>
            <person name="Westhof E."/>
            <person name="Delsuc F."/>
            <person name="Lehrach H."/>
            <person name="Reinhardt R."/>
            <person name="Weissenbach J."/>
            <person name="Roy S.W."/>
            <person name="Artiguenave F."/>
            <person name="Postlethwait J.H."/>
            <person name="Manak J.R."/>
            <person name="Thompson E.M."/>
            <person name="Jaillon O."/>
            <person name="Du Pasquier L."/>
            <person name="Boudinot P."/>
            <person name="Liberles D.A."/>
            <person name="Volff J.N."/>
            <person name="Philippe H."/>
            <person name="Lenhard B."/>
            <person name="Roest Crollius H."/>
            <person name="Wincker P."/>
            <person name="Chourrout D."/>
        </authorList>
    </citation>
    <scope>NUCLEOTIDE SEQUENCE [LARGE SCALE GENOMIC DNA]</scope>
</reference>
<dbReference type="InterPro" id="IPR038765">
    <property type="entry name" value="Papain-like_cys_pep_sf"/>
</dbReference>
<dbReference type="InterPro" id="IPR033551">
    <property type="entry name" value="DRC7/lobo"/>
</dbReference>
<evidence type="ECO:0000256" key="5">
    <source>
        <dbReference type="ARBA" id="ARBA00022846"/>
    </source>
</evidence>
<dbReference type="PANTHER" id="PTHR35249:SF2">
    <property type="entry name" value="DYNEIN REGULATORY COMPLEX SUBUNIT 7"/>
    <property type="match status" value="1"/>
</dbReference>
<protein>
    <recommendedName>
        <fullName evidence="11">Nudix hydrolase domain-containing protein</fullName>
    </recommendedName>
</protein>
<dbReference type="Proteomes" id="UP000001307">
    <property type="component" value="Unassembled WGS sequence"/>
</dbReference>
<dbReference type="OrthoDB" id="10262874at2759"/>
<dbReference type="InterPro" id="IPR015797">
    <property type="entry name" value="NUDIX_hydrolase-like_dom_sf"/>
</dbReference>
<evidence type="ECO:0000259" key="11">
    <source>
        <dbReference type="PROSITE" id="PS51462"/>
    </source>
</evidence>
<dbReference type="CDD" id="cd03676">
    <property type="entry name" value="NUDIX_Tnr3_like"/>
    <property type="match status" value="1"/>
</dbReference>
<dbReference type="InParanoid" id="E4X0V4"/>
<evidence type="ECO:0000313" key="12">
    <source>
        <dbReference type="EMBL" id="CBY22989.1"/>
    </source>
</evidence>
<name>E4X0V4_OIKDI</name>
<evidence type="ECO:0000256" key="2">
    <source>
        <dbReference type="ARBA" id="ARBA00004430"/>
    </source>
</evidence>
<dbReference type="Gene3D" id="3.90.79.10">
    <property type="entry name" value="Nucleoside Triphosphate Pyrophosphohydrolase"/>
    <property type="match status" value="1"/>
</dbReference>
<evidence type="ECO:0000256" key="9">
    <source>
        <dbReference type="ARBA" id="ARBA00023273"/>
    </source>
</evidence>
<dbReference type="GO" id="GO:0030317">
    <property type="term" value="P:flagellated sperm motility"/>
    <property type="evidence" value="ECO:0007669"/>
    <property type="project" value="TreeGrafter"/>
</dbReference>
<sequence>MRSFGAHLNCYSKIGDDYHLWIATRSKTKPNFPNLLDNCAAGGLPAYTSLYDCARKEAEEEASIPPSLSERAKFVSFQKTCYHTEQYVKPEVNYIFDLKLPESFTPSVNDGEAQSFQRLKLDSELKIFENLDKWKPNSMAITLDFCIRKGLLSSREMGEEVEINNPSEPELNNITEEDVAEVEVIDTQTSEYIEGLPDTFKVNTPQEKRALKLAENFRQQYAFLYPNRMSLLLAPTNEANTEKVICTYVIPTLIRYVNFFEWQDIANYIRDALTVRPLREPTVLPTQLYSPSSTLKNQSANCFEYSNVLCSLLLGAGYDAYVVSGYATREICTNDLSFDDQPEPASPEPPKPKTPSPQRKYTVKGARDLTSKFEQMMSEREVADGIERAKQEKIRAKKERDANEQPGEDTLWGRRIHSWIVVRPGRREIAKPFFIEPFSGIGFSITDDKFLGVESCWNDFNFWACVQDSSEGVDKIKWDVTDMKTWEPLVGRTKRIDDGTERSPLDDAADEEPFDDLSLPNALPLSWCDHPDIDVLQMEKRAPTGIKIIRYKRCIIEMFSPYVEKDGLVFRQTQFEDREYEKMLSQECRYKRREDCLEERLFDYVQNTVVEKYGSGREDSLKRQTVGIVDRYKPEATREMIFWPDSRPDGLVYLNSTPQSLELHYTGREDKLYFRSVQFEEPGKAKLVAVGEKVRRKIIEIIEKSGRHPEVENADDDIASVRYLLALDKIAFRYHKKNGFVTNSTRIFEKPDNADDKNMNVSFSADMTSTFTAHNGVDVDLAAQARQLPVYQKLIAAIKAETIAIKQEKLIEESIKELLEQLHEEDEAPELKISLRDINRNEKAKTRREYLAHQADLEEKRKKEVEMDYLAPFLAQLGHPKSFTKEDVAKLTRDCLEDCKQRVIEQGKQIQANFDKESQKLKARQIEYQNRQTSMHKEEEEAYRQFCSEAMFRISILKMRLDRHKINAPQKYAKLDQKLKADPRLRVTSD</sequence>
<proteinExistence type="inferred from homology"/>
<feature type="domain" description="Nudix hydrolase" evidence="11">
    <location>
        <begin position="1"/>
        <end position="144"/>
    </location>
</feature>
<dbReference type="InterPro" id="IPR056291">
    <property type="entry name" value="MORN_DRC7"/>
</dbReference>
<dbReference type="SUPFAM" id="SSF55811">
    <property type="entry name" value="Nudix"/>
    <property type="match status" value="1"/>
</dbReference>
<feature type="region of interest" description="Disordered" evidence="10">
    <location>
        <begin position="337"/>
        <end position="362"/>
    </location>
</feature>
<dbReference type="Pfam" id="PF24671">
    <property type="entry name" value="DRC7_C"/>
    <property type="match status" value="1"/>
</dbReference>
<accession>E4X0V4</accession>
<keyword evidence="6" id="KW-0175">Coiled coil</keyword>
<evidence type="ECO:0000256" key="3">
    <source>
        <dbReference type="ARBA" id="ARBA00010738"/>
    </source>
</evidence>
<evidence type="ECO:0000256" key="8">
    <source>
        <dbReference type="ARBA" id="ARBA00023212"/>
    </source>
</evidence>
<dbReference type="SUPFAM" id="SSF54001">
    <property type="entry name" value="Cysteine proteinases"/>
    <property type="match status" value="1"/>
</dbReference>
<keyword evidence="5" id="KW-0282">Flagellum</keyword>
<dbReference type="AlphaFoldDB" id="E4X0V4"/>
<dbReference type="InterPro" id="IPR002931">
    <property type="entry name" value="Transglutaminase-like"/>
</dbReference>
<evidence type="ECO:0000256" key="6">
    <source>
        <dbReference type="ARBA" id="ARBA00023054"/>
    </source>
</evidence>
<evidence type="ECO:0000256" key="7">
    <source>
        <dbReference type="ARBA" id="ARBA00023069"/>
    </source>
</evidence>
<evidence type="ECO:0000313" key="13">
    <source>
        <dbReference type="Proteomes" id="UP000001307"/>
    </source>
</evidence>
<dbReference type="PROSITE" id="PS51462">
    <property type="entry name" value="NUDIX"/>
    <property type="match status" value="1"/>
</dbReference>
<dbReference type="GO" id="GO:0005930">
    <property type="term" value="C:axoneme"/>
    <property type="evidence" value="ECO:0007669"/>
    <property type="project" value="UniProtKB-SubCell"/>
</dbReference>
<keyword evidence="9" id="KW-0966">Cell projection</keyword>
<dbReference type="Pfam" id="PF01841">
    <property type="entry name" value="Transglut_core"/>
    <property type="match status" value="1"/>
</dbReference>
<keyword evidence="8" id="KW-0206">Cytoskeleton</keyword>
<organism evidence="12">
    <name type="scientific">Oikopleura dioica</name>
    <name type="common">Tunicate</name>
    <dbReference type="NCBI Taxonomy" id="34765"/>
    <lineage>
        <taxon>Eukaryota</taxon>
        <taxon>Metazoa</taxon>
        <taxon>Chordata</taxon>
        <taxon>Tunicata</taxon>
        <taxon>Appendicularia</taxon>
        <taxon>Copelata</taxon>
        <taxon>Oikopleuridae</taxon>
        <taxon>Oikopleura</taxon>
    </lineage>
</organism>
<dbReference type="PANTHER" id="PTHR35249">
    <property type="entry name" value="DYNEIN REGULATORY COMPLEX SUBUNIT 7"/>
    <property type="match status" value="1"/>
</dbReference>